<feature type="transmembrane region" description="Helical" evidence="5">
    <location>
        <begin position="233"/>
        <end position="255"/>
    </location>
</feature>
<feature type="transmembrane region" description="Helical" evidence="5">
    <location>
        <begin position="186"/>
        <end position="203"/>
    </location>
</feature>
<organism evidence="7 8">
    <name type="scientific">Chitinophaga horti</name>
    <dbReference type="NCBI Taxonomy" id="2920382"/>
    <lineage>
        <taxon>Bacteria</taxon>
        <taxon>Pseudomonadati</taxon>
        <taxon>Bacteroidota</taxon>
        <taxon>Chitinophagia</taxon>
        <taxon>Chitinophagales</taxon>
        <taxon>Chitinophagaceae</taxon>
        <taxon>Chitinophaga</taxon>
    </lineage>
</organism>
<dbReference type="EMBL" id="CP107006">
    <property type="protein sequence ID" value="UYQ93720.1"/>
    <property type="molecule type" value="Genomic_DNA"/>
</dbReference>
<feature type="domain" description="Major facilitator superfamily (MFS) profile" evidence="6">
    <location>
        <begin position="25"/>
        <end position="419"/>
    </location>
</feature>
<feature type="transmembrane region" description="Helical" evidence="5">
    <location>
        <begin position="397"/>
        <end position="415"/>
    </location>
</feature>
<evidence type="ECO:0000313" key="7">
    <source>
        <dbReference type="EMBL" id="UYQ93720.1"/>
    </source>
</evidence>
<dbReference type="SUPFAM" id="SSF103473">
    <property type="entry name" value="MFS general substrate transporter"/>
    <property type="match status" value="1"/>
</dbReference>
<dbReference type="Gene3D" id="1.20.1250.20">
    <property type="entry name" value="MFS general substrate transporter like domains"/>
    <property type="match status" value="2"/>
</dbReference>
<dbReference type="PANTHER" id="PTHR23508:SF10">
    <property type="entry name" value="CARBOXYLIC ACID TRANSPORTER PROTEIN HOMOLOG"/>
    <property type="match status" value="1"/>
</dbReference>
<dbReference type="Proteomes" id="UP001162741">
    <property type="component" value="Chromosome"/>
</dbReference>
<evidence type="ECO:0000259" key="6">
    <source>
        <dbReference type="PROSITE" id="PS50850"/>
    </source>
</evidence>
<dbReference type="PANTHER" id="PTHR23508">
    <property type="entry name" value="CARBOXYLIC ACID TRANSPORTER PROTEIN HOMOLOG"/>
    <property type="match status" value="1"/>
</dbReference>
<dbReference type="Pfam" id="PF07690">
    <property type="entry name" value="MFS_1"/>
    <property type="match status" value="1"/>
</dbReference>
<dbReference type="InterPro" id="IPR036259">
    <property type="entry name" value="MFS_trans_sf"/>
</dbReference>
<feature type="transmembrane region" description="Helical" evidence="5">
    <location>
        <begin position="155"/>
        <end position="174"/>
    </location>
</feature>
<feature type="transmembrane region" description="Helical" evidence="5">
    <location>
        <begin position="327"/>
        <end position="351"/>
    </location>
</feature>
<feature type="transmembrane region" description="Helical" evidence="5">
    <location>
        <begin position="21"/>
        <end position="46"/>
    </location>
</feature>
<feature type="transmembrane region" description="Helical" evidence="5">
    <location>
        <begin position="372"/>
        <end position="391"/>
    </location>
</feature>
<feature type="transmembrane region" description="Helical" evidence="5">
    <location>
        <begin position="93"/>
        <end position="113"/>
    </location>
</feature>
<name>A0ABY6J258_9BACT</name>
<protein>
    <submittedName>
        <fullName evidence="7">MFS transporter</fullName>
    </submittedName>
</protein>
<comment type="subcellular location">
    <subcellularLocation>
        <location evidence="1">Membrane</location>
        <topology evidence="1">Multi-pass membrane protein</topology>
    </subcellularLocation>
</comment>
<feature type="transmembrane region" description="Helical" evidence="5">
    <location>
        <begin position="275"/>
        <end position="293"/>
    </location>
</feature>
<evidence type="ECO:0000256" key="2">
    <source>
        <dbReference type="ARBA" id="ARBA00022692"/>
    </source>
</evidence>
<reference evidence="7" key="1">
    <citation type="submission" date="2022-10" db="EMBL/GenBank/DDBJ databases">
        <title>Chitinophaga sp. nov., isolated from soil.</title>
        <authorList>
            <person name="Jeon C.O."/>
        </authorList>
    </citation>
    <scope>NUCLEOTIDE SEQUENCE</scope>
    <source>
        <strain evidence="7">R8</strain>
    </source>
</reference>
<feature type="transmembrane region" description="Helical" evidence="5">
    <location>
        <begin position="119"/>
        <end position="143"/>
    </location>
</feature>
<evidence type="ECO:0000256" key="4">
    <source>
        <dbReference type="ARBA" id="ARBA00023136"/>
    </source>
</evidence>
<keyword evidence="8" id="KW-1185">Reference proteome</keyword>
<dbReference type="InterPro" id="IPR020846">
    <property type="entry name" value="MFS_dom"/>
</dbReference>
<keyword evidence="3 5" id="KW-1133">Transmembrane helix</keyword>
<dbReference type="PROSITE" id="PS50850">
    <property type="entry name" value="MFS"/>
    <property type="match status" value="1"/>
</dbReference>
<evidence type="ECO:0000256" key="1">
    <source>
        <dbReference type="ARBA" id="ARBA00004141"/>
    </source>
</evidence>
<sequence length="428" mass="46506">MKTDTKPFVTPAGTKQPAVSLFNAAVIVASLGYFVDIYDLLLFGIIRIKSLASLGLSPEQIESVGLQLINVQMLGLLVGGIIWGVLGDKKGRLSVLFGSILLYSVANIANGLIGGENAIFWYMVWRFIAGLGLAGELGAGITLVSEILPKEKRGLGTMIVASVGISGAVVAYFVSNALGDNWRVCYFIGGGLGLALLVLRVSVVESGMFKNVQQQEGISRGNYFKFFTSRERLLRYLKCILIGLPTWYVVGILVSFSDRFAEKMGVQGTIDPGKAIMICYACLTLGDLASGYFSQVLKSRKKVLYIFYTLTLISVLLYFRANGVSDTMFYSIIGLMGFSVGFWAIFVTVSAEQFGTNLRATAATTVPNFARGMLNLISILFVMLQKTVFGLSYLQSGLITGLICIAIAFIAAFWIEETFGKDLNYVEQ</sequence>
<dbReference type="RefSeq" id="WP_264281741.1">
    <property type="nucleotide sequence ID" value="NZ_CP107006.1"/>
</dbReference>
<gene>
    <name evidence="7" type="ORF">MKQ68_01215</name>
</gene>
<keyword evidence="2 5" id="KW-0812">Transmembrane</keyword>
<keyword evidence="4 5" id="KW-0472">Membrane</keyword>
<evidence type="ECO:0000256" key="5">
    <source>
        <dbReference type="SAM" id="Phobius"/>
    </source>
</evidence>
<feature type="transmembrane region" description="Helical" evidence="5">
    <location>
        <begin position="66"/>
        <end position="86"/>
    </location>
</feature>
<accession>A0ABY6J258</accession>
<proteinExistence type="predicted"/>
<evidence type="ECO:0000313" key="8">
    <source>
        <dbReference type="Proteomes" id="UP001162741"/>
    </source>
</evidence>
<dbReference type="InterPro" id="IPR011701">
    <property type="entry name" value="MFS"/>
</dbReference>
<feature type="transmembrane region" description="Helical" evidence="5">
    <location>
        <begin position="305"/>
        <end position="321"/>
    </location>
</feature>
<evidence type="ECO:0000256" key="3">
    <source>
        <dbReference type="ARBA" id="ARBA00022989"/>
    </source>
</evidence>